<protein>
    <recommendedName>
        <fullName evidence="2">Tetratricopeptide repeat protein</fullName>
    </recommendedName>
</protein>
<sequence>MEQPAHALQQVIKNLTDVIRGDRKLDEISFHRMRNQIDESYEDEWREYAYALLATSVAKKDEALKHFTNSMKLAPHEAVAYNYLLCLKRYAPHHEHISESLQLGMEFKSVRIMSQAYKGSIEILDFEKAGNIVGLCGQFSPDAGDKMRNDMNEMRSDMEKFMAYGNLTASDVHDIAHDMVEVANTNGARIVFSQFMQMKEHGVNAYTLYVSGISTETMADMQFQLADKLAERDNLSPVNFSAGYMDGEHLERSYASK</sequence>
<accession>A0A5Z7XR11</accession>
<organism evidence="1">
    <name type="scientific">Salmonella newport</name>
    <dbReference type="NCBI Taxonomy" id="108619"/>
    <lineage>
        <taxon>Bacteria</taxon>
        <taxon>Pseudomonadati</taxon>
        <taxon>Pseudomonadota</taxon>
        <taxon>Gammaproteobacteria</taxon>
        <taxon>Enterobacterales</taxon>
        <taxon>Enterobacteriaceae</taxon>
        <taxon>Salmonella</taxon>
    </lineage>
</organism>
<evidence type="ECO:0008006" key="2">
    <source>
        <dbReference type="Google" id="ProtNLM"/>
    </source>
</evidence>
<reference evidence="1" key="1">
    <citation type="submission" date="2018-07" db="EMBL/GenBank/DDBJ databases">
        <authorList>
            <consortium name="PulseNet: The National Subtyping Network for Foodborne Disease Surveillance"/>
            <person name="Tarr C.L."/>
            <person name="Trees E."/>
            <person name="Katz L.S."/>
            <person name="Carleton-Romer H.A."/>
            <person name="Stroika S."/>
            <person name="Kucerova Z."/>
            <person name="Roache K.F."/>
            <person name="Sabol A.L."/>
            <person name="Besser J."/>
            <person name="Gerner-Smidt P."/>
        </authorList>
    </citation>
    <scope>NUCLEOTIDE SEQUENCE</scope>
    <source>
        <strain evidence="1">PNUSAS019309</strain>
    </source>
</reference>
<gene>
    <name evidence="1" type="ORF">CIM45_03175</name>
</gene>
<evidence type="ECO:0000313" key="1">
    <source>
        <dbReference type="EMBL" id="ECS7533689.1"/>
    </source>
</evidence>
<dbReference type="AlphaFoldDB" id="A0A5Z7XR11"/>
<dbReference type="EMBL" id="AAKKOY010000001">
    <property type="protein sequence ID" value="ECS7533689.1"/>
    <property type="molecule type" value="Genomic_DNA"/>
</dbReference>
<comment type="caution">
    <text evidence="1">The sequence shown here is derived from an EMBL/GenBank/DDBJ whole genome shotgun (WGS) entry which is preliminary data.</text>
</comment>
<name>A0A5Z7XR11_SALNE</name>
<proteinExistence type="predicted"/>